<sequence>MSKLDVAAIKADFPIFKRTVRNDHRLVYLDSGATSQKPFQVLDAERNFYETHNAAVHRGAHLLAEEATDAFEHARANIASFIGAQADDLVFTKNATEAINLVSYSFLNATLKSQRGAPLPKGAERFVLAEGDEILVSEMEHHANLVPWQELCEKTGATLRWIGLTEDGRLDLSDTSLFNKRTKIVAVTHQSNLLGTVNDVPAIVKLAETVGALVFLDACQSVPHMPVDVVALGVDFIAWSGHKMLGPLGIGCLWGKPEVLSAMPPFISGGSMIESVSMERTTFAAPPKRFEAGVPMAAQAVGMSAAADYLRALGMDNVAEHEHMLTEAALAGLADIPGLRVIGPENSVDRGSAVSFVLEGLHPHDVGQVMDESGIAVRVGQHCAKPACIRYGVQATTRATFYIYNDLEDVEALVAGIYSAKKFFGV</sequence>
<evidence type="ECO:0000256" key="4">
    <source>
        <dbReference type="ARBA" id="ARBA00022679"/>
    </source>
</evidence>
<reference evidence="8" key="1">
    <citation type="submission" date="2020-05" db="EMBL/GenBank/DDBJ databases">
        <authorList>
            <person name="Chiriac C."/>
            <person name="Salcher M."/>
            <person name="Ghai R."/>
            <person name="Kavagutti S V."/>
        </authorList>
    </citation>
    <scope>NUCLEOTIDE SEQUENCE</scope>
</reference>
<dbReference type="Gene3D" id="3.90.1150.10">
    <property type="entry name" value="Aspartate Aminotransferase, domain 1"/>
    <property type="match status" value="1"/>
</dbReference>
<protein>
    <recommendedName>
        <fullName evidence="3">cysteine desulfurase</fullName>
        <ecNumber evidence="3">2.8.1.7</ecNumber>
    </recommendedName>
</protein>
<dbReference type="InterPro" id="IPR020578">
    <property type="entry name" value="Aminotrans_V_PyrdxlP_BS"/>
</dbReference>
<evidence type="ECO:0000256" key="3">
    <source>
        <dbReference type="ARBA" id="ARBA00012239"/>
    </source>
</evidence>
<feature type="domain" description="Aminotransferase class V" evidence="7">
    <location>
        <begin position="27"/>
        <end position="413"/>
    </location>
</feature>
<organism evidence="8">
    <name type="scientific">freshwater metagenome</name>
    <dbReference type="NCBI Taxonomy" id="449393"/>
    <lineage>
        <taxon>unclassified sequences</taxon>
        <taxon>metagenomes</taxon>
        <taxon>ecological metagenomes</taxon>
    </lineage>
</organism>
<dbReference type="PANTHER" id="PTHR43586">
    <property type="entry name" value="CYSTEINE DESULFURASE"/>
    <property type="match status" value="1"/>
</dbReference>
<keyword evidence="5" id="KW-0663">Pyridoxal phosphate</keyword>
<dbReference type="InterPro" id="IPR000192">
    <property type="entry name" value="Aminotrans_V_dom"/>
</dbReference>
<evidence type="ECO:0000313" key="8">
    <source>
        <dbReference type="EMBL" id="CAB4646738.1"/>
    </source>
</evidence>
<comment type="catalytic activity">
    <reaction evidence="6">
        <text>(sulfur carrier)-H + L-cysteine = (sulfur carrier)-SH + L-alanine</text>
        <dbReference type="Rhea" id="RHEA:43892"/>
        <dbReference type="Rhea" id="RHEA-COMP:14737"/>
        <dbReference type="Rhea" id="RHEA-COMP:14739"/>
        <dbReference type="ChEBI" id="CHEBI:29917"/>
        <dbReference type="ChEBI" id="CHEBI:35235"/>
        <dbReference type="ChEBI" id="CHEBI:57972"/>
        <dbReference type="ChEBI" id="CHEBI:64428"/>
        <dbReference type="EC" id="2.8.1.7"/>
    </reaction>
</comment>
<evidence type="ECO:0000256" key="6">
    <source>
        <dbReference type="ARBA" id="ARBA00050776"/>
    </source>
</evidence>
<comment type="similarity">
    <text evidence="2">Belongs to the class-V pyridoxal-phosphate-dependent aminotransferase family. Csd subfamily.</text>
</comment>
<dbReference type="InterPro" id="IPR015421">
    <property type="entry name" value="PyrdxlP-dep_Trfase_major"/>
</dbReference>
<evidence type="ECO:0000256" key="5">
    <source>
        <dbReference type="ARBA" id="ARBA00022898"/>
    </source>
</evidence>
<dbReference type="InterPro" id="IPR015424">
    <property type="entry name" value="PyrdxlP-dep_Trfase"/>
</dbReference>
<name>A0A6J6KCJ0_9ZZZZ</name>
<dbReference type="SUPFAM" id="SSF53383">
    <property type="entry name" value="PLP-dependent transferases"/>
    <property type="match status" value="1"/>
</dbReference>
<evidence type="ECO:0000256" key="2">
    <source>
        <dbReference type="ARBA" id="ARBA00010447"/>
    </source>
</evidence>
<dbReference type="GO" id="GO:0030170">
    <property type="term" value="F:pyridoxal phosphate binding"/>
    <property type="evidence" value="ECO:0007669"/>
    <property type="project" value="InterPro"/>
</dbReference>
<dbReference type="Pfam" id="PF00266">
    <property type="entry name" value="Aminotran_5"/>
    <property type="match status" value="1"/>
</dbReference>
<dbReference type="InterPro" id="IPR010970">
    <property type="entry name" value="Cys_dSase_SufS"/>
</dbReference>
<accession>A0A6J6KCJ0</accession>
<dbReference type="PANTHER" id="PTHR43586:SF8">
    <property type="entry name" value="CYSTEINE DESULFURASE 1, CHLOROPLASTIC"/>
    <property type="match status" value="1"/>
</dbReference>
<dbReference type="EMBL" id="CAEZWD010000035">
    <property type="protein sequence ID" value="CAB4646738.1"/>
    <property type="molecule type" value="Genomic_DNA"/>
</dbReference>
<dbReference type="CDD" id="cd06453">
    <property type="entry name" value="SufS_like"/>
    <property type="match status" value="1"/>
</dbReference>
<dbReference type="Gene3D" id="3.40.640.10">
    <property type="entry name" value="Type I PLP-dependent aspartate aminotransferase-like (Major domain)"/>
    <property type="match status" value="1"/>
</dbReference>
<dbReference type="GO" id="GO:0031071">
    <property type="term" value="F:cysteine desulfurase activity"/>
    <property type="evidence" value="ECO:0007669"/>
    <property type="project" value="UniProtKB-EC"/>
</dbReference>
<comment type="cofactor">
    <cofactor evidence="1">
        <name>pyridoxal 5'-phosphate</name>
        <dbReference type="ChEBI" id="CHEBI:597326"/>
    </cofactor>
</comment>
<evidence type="ECO:0000259" key="7">
    <source>
        <dbReference type="Pfam" id="PF00266"/>
    </source>
</evidence>
<dbReference type="PROSITE" id="PS00595">
    <property type="entry name" value="AA_TRANSFER_CLASS_5"/>
    <property type="match status" value="1"/>
</dbReference>
<dbReference type="NCBIfam" id="TIGR01979">
    <property type="entry name" value="sufS"/>
    <property type="match status" value="1"/>
</dbReference>
<dbReference type="EC" id="2.8.1.7" evidence="3"/>
<dbReference type="InterPro" id="IPR015422">
    <property type="entry name" value="PyrdxlP-dep_Trfase_small"/>
</dbReference>
<evidence type="ECO:0000256" key="1">
    <source>
        <dbReference type="ARBA" id="ARBA00001933"/>
    </source>
</evidence>
<dbReference type="GO" id="GO:0006534">
    <property type="term" value="P:cysteine metabolic process"/>
    <property type="evidence" value="ECO:0007669"/>
    <property type="project" value="InterPro"/>
</dbReference>
<proteinExistence type="inferred from homology"/>
<dbReference type="AlphaFoldDB" id="A0A6J6KCJ0"/>
<gene>
    <name evidence="8" type="ORF">UFOPK2171_00431</name>
</gene>
<keyword evidence="4" id="KW-0808">Transferase</keyword>